<name>A0ABT2CY77_9BURK</name>
<dbReference type="RefSeq" id="WP_258812106.1">
    <property type="nucleotide sequence ID" value="NZ_JANUGU010000003.1"/>
</dbReference>
<dbReference type="Proteomes" id="UP001204621">
    <property type="component" value="Unassembled WGS sequence"/>
</dbReference>
<feature type="chain" id="PRO_5046624864" evidence="1">
    <location>
        <begin position="24"/>
        <end position="291"/>
    </location>
</feature>
<gene>
    <name evidence="3" type="primary">pepA</name>
    <name evidence="3" type="ORF">NX778_12695</name>
</gene>
<protein>
    <submittedName>
        <fullName evidence="3">Flocculation-associated PEP-CTERM protein PepA</fullName>
    </submittedName>
</protein>
<accession>A0ABT2CY77</accession>
<dbReference type="EMBL" id="JANUGU010000003">
    <property type="protein sequence ID" value="MCS0658922.1"/>
    <property type="molecule type" value="Genomic_DNA"/>
</dbReference>
<dbReference type="NCBIfam" id="NF033554">
    <property type="entry name" value="floc_PepA"/>
    <property type="match status" value="1"/>
</dbReference>
<comment type="caution">
    <text evidence="3">The sequence shown here is derived from an EMBL/GenBank/DDBJ whole genome shotgun (WGS) entry which is preliminary data.</text>
</comment>
<dbReference type="NCBIfam" id="TIGR02595">
    <property type="entry name" value="PEP_CTERM"/>
    <property type="match status" value="1"/>
</dbReference>
<dbReference type="Pfam" id="PF07589">
    <property type="entry name" value="PEP-CTERM"/>
    <property type="match status" value="1"/>
</dbReference>
<evidence type="ECO:0000259" key="2">
    <source>
        <dbReference type="Pfam" id="PF07589"/>
    </source>
</evidence>
<evidence type="ECO:0000313" key="4">
    <source>
        <dbReference type="Proteomes" id="UP001204621"/>
    </source>
</evidence>
<reference evidence="3 4" key="1">
    <citation type="submission" date="2022-08" db="EMBL/GenBank/DDBJ databases">
        <title>Reclassification of Massilia species as members of the genera Telluria, Duganella, Pseudoduganella, Mokoshia gen. nov. and Zemynaea gen. nov. using orthogonal and non-orthogonal genome-based approaches.</title>
        <authorList>
            <person name="Bowman J.P."/>
        </authorList>
    </citation>
    <scope>NUCLEOTIDE SEQUENCE [LARGE SCALE GENOMIC DNA]</scope>
    <source>
        <strain evidence="3 4">JCM 31606</strain>
    </source>
</reference>
<proteinExistence type="predicted"/>
<evidence type="ECO:0000313" key="3">
    <source>
        <dbReference type="EMBL" id="MCS0658922.1"/>
    </source>
</evidence>
<feature type="domain" description="Ice-binding protein C-terminal" evidence="2">
    <location>
        <begin position="264"/>
        <end position="286"/>
    </location>
</feature>
<feature type="signal peptide" evidence="1">
    <location>
        <begin position="1"/>
        <end position="23"/>
    </location>
</feature>
<sequence length="291" mass="29772">MKMLNKLVTAAAVAMAFAGSAQAEVVMNDWVFNPIGGGFASGQTIHENLNVAGNSFIQLSPTGGSGAFSFVEHSVFNIPQADANGQLFPLNFAGGNITATFVANGTGTLGGGFTFGGGTISIYQNPVNNQYATSAGIYGANLGNLIATFHVTPGGGGQVDAFGNPVANGQVTVNAMAQAGDLVPGYFFDKTGVDLSTQSVLSFAFTNANPLQSPTSLQVSEIMCQFAGYTGSGCNGTAYNPGPDNQIRTTLFLNTDGQFKLAEVPEPGSLALFGIAMLGAGVVTRKRAKKA</sequence>
<keyword evidence="4" id="KW-1185">Reference proteome</keyword>
<organism evidence="3 4">
    <name type="scientific">Massilia terrae</name>
    <dbReference type="NCBI Taxonomy" id="1811224"/>
    <lineage>
        <taxon>Bacteria</taxon>
        <taxon>Pseudomonadati</taxon>
        <taxon>Pseudomonadota</taxon>
        <taxon>Betaproteobacteria</taxon>
        <taxon>Burkholderiales</taxon>
        <taxon>Oxalobacteraceae</taxon>
        <taxon>Telluria group</taxon>
        <taxon>Massilia</taxon>
    </lineage>
</organism>
<keyword evidence="1" id="KW-0732">Signal</keyword>
<evidence type="ECO:0000256" key="1">
    <source>
        <dbReference type="SAM" id="SignalP"/>
    </source>
</evidence>
<dbReference type="InterPro" id="IPR013424">
    <property type="entry name" value="Ice-binding_C"/>
</dbReference>